<dbReference type="Proteomes" id="UP000276437">
    <property type="component" value="Chromosome"/>
</dbReference>
<accession>A0A348AIA2</accession>
<dbReference type="HAMAP" id="MF_01217">
    <property type="entry name" value="Acyl_carrier"/>
    <property type="match status" value="1"/>
</dbReference>
<dbReference type="InterPro" id="IPR003231">
    <property type="entry name" value="ACP"/>
</dbReference>
<dbReference type="AlphaFoldDB" id="A0A348AIA2"/>
<evidence type="ECO:0000256" key="4">
    <source>
        <dbReference type="ARBA" id="ARBA00022832"/>
    </source>
</evidence>
<dbReference type="InterPro" id="IPR009081">
    <property type="entry name" value="PP-bd_ACP"/>
</dbReference>
<dbReference type="InterPro" id="IPR036736">
    <property type="entry name" value="ACP-like_sf"/>
</dbReference>
<dbReference type="RefSeq" id="WP_126307739.1">
    <property type="nucleotide sequence ID" value="NZ_AP018449.1"/>
</dbReference>
<dbReference type="Pfam" id="PF00550">
    <property type="entry name" value="PP-binding"/>
    <property type="match status" value="1"/>
</dbReference>
<keyword evidence="5 7" id="KW-0443">Lipid metabolism</keyword>
<keyword evidence="4 7" id="KW-0276">Fatty acid metabolism</keyword>
<dbReference type="SUPFAM" id="SSF47336">
    <property type="entry name" value="ACP-like"/>
    <property type="match status" value="1"/>
</dbReference>
<comment type="function">
    <text evidence="7">Carrier of the growing fatty acid chain in fatty acid biosynthesis.</text>
</comment>
<dbReference type="PANTHER" id="PTHR20863">
    <property type="entry name" value="ACYL CARRIER PROTEIN"/>
    <property type="match status" value="1"/>
</dbReference>
<dbReference type="PROSITE" id="PS50075">
    <property type="entry name" value="CARRIER"/>
    <property type="match status" value="1"/>
</dbReference>
<comment type="subcellular location">
    <subcellularLocation>
        <location evidence="7">Cytoplasm</location>
    </subcellularLocation>
</comment>
<dbReference type="GO" id="GO:0000035">
    <property type="term" value="F:acyl binding"/>
    <property type="evidence" value="ECO:0007669"/>
    <property type="project" value="TreeGrafter"/>
</dbReference>
<keyword evidence="3 7" id="KW-0597">Phosphoprotein</keyword>
<evidence type="ECO:0000256" key="2">
    <source>
        <dbReference type="ARBA" id="ARBA00022516"/>
    </source>
</evidence>
<gene>
    <name evidence="9" type="primary">acpP_1</name>
    <name evidence="7" type="synonym">acpP</name>
    <name evidence="9" type="ORF">MAMMFC1_01461</name>
</gene>
<dbReference type="Gene3D" id="1.10.1200.10">
    <property type="entry name" value="ACP-like"/>
    <property type="match status" value="1"/>
</dbReference>
<evidence type="ECO:0000256" key="3">
    <source>
        <dbReference type="ARBA" id="ARBA00022553"/>
    </source>
</evidence>
<evidence type="ECO:0000259" key="8">
    <source>
        <dbReference type="PROSITE" id="PS50075"/>
    </source>
</evidence>
<comment type="similarity">
    <text evidence="7">Belongs to the acyl carrier protein (ACP) family.</text>
</comment>
<feature type="modified residue" description="O-(pantetheine 4'-phosphoryl)serine" evidence="7">
    <location>
        <position position="40"/>
    </location>
</feature>
<evidence type="ECO:0000313" key="9">
    <source>
        <dbReference type="EMBL" id="BBB90800.1"/>
    </source>
</evidence>
<dbReference type="UniPathway" id="UPA00094"/>
<proteinExistence type="inferred from homology"/>
<dbReference type="EMBL" id="AP018449">
    <property type="protein sequence ID" value="BBB90800.1"/>
    <property type="molecule type" value="Genomic_DNA"/>
</dbReference>
<keyword evidence="7" id="KW-0963">Cytoplasm</keyword>
<dbReference type="GO" id="GO:0000036">
    <property type="term" value="F:acyl carrier activity"/>
    <property type="evidence" value="ECO:0007669"/>
    <property type="project" value="UniProtKB-UniRule"/>
</dbReference>
<feature type="domain" description="Carrier" evidence="8">
    <location>
        <begin position="4"/>
        <end position="80"/>
    </location>
</feature>
<keyword evidence="1 7" id="KW-0596">Phosphopantetheine</keyword>
<dbReference type="OrthoDB" id="9804551at2"/>
<comment type="PTM">
    <text evidence="7">4'-phosphopantetheine is transferred from CoA to a specific serine of apo-ACP by AcpS. This modification is essential for activity because fatty acids are bound in thioester linkage to the sulfhydryl of the prosthetic group.</text>
</comment>
<evidence type="ECO:0000256" key="1">
    <source>
        <dbReference type="ARBA" id="ARBA00022450"/>
    </source>
</evidence>
<sequence length="84" mass="9448">MLREEIFDRVKKVAQATLPDVDVDSIKLNAHLRDHLGLDSVDAMSLIIALEEEFKIAIPDARVRDLTTVEAAVNIIEEYIKEAC</sequence>
<evidence type="ECO:0000256" key="5">
    <source>
        <dbReference type="ARBA" id="ARBA00023098"/>
    </source>
</evidence>
<evidence type="ECO:0000256" key="7">
    <source>
        <dbReference type="HAMAP-Rule" id="MF_01217"/>
    </source>
</evidence>
<comment type="pathway">
    <text evidence="7">Lipid metabolism; fatty acid biosynthesis.</text>
</comment>
<evidence type="ECO:0000256" key="6">
    <source>
        <dbReference type="ARBA" id="ARBA00023160"/>
    </source>
</evidence>
<organism evidence="9 10">
    <name type="scientific">Methylomusa anaerophila</name>
    <dbReference type="NCBI Taxonomy" id="1930071"/>
    <lineage>
        <taxon>Bacteria</taxon>
        <taxon>Bacillati</taxon>
        <taxon>Bacillota</taxon>
        <taxon>Negativicutes</taxon>
        <taxon>Selenomonadales</taxon>
        <taxon>Sporomusaceae</taxon>
        <taxon>Methylomusa</taxon>
    </lineage>
</organism>
<dbReference type="PANTHER" id="PTHR20863:SF76">
    <property type="entry name" value="CARRIER DOMAIN-CONTAINING PROTEIN"/>
    <property type="match status" value="1"/>
</dbReference>
<keyword evidence="2 7" id="KW-0444">Lipid biosynthesis</keyword>
<dbReference type="KEGG" id="mana:MAMMFC1_01461"/>
<keyword evidence="10" id="KW-1185">Reference proteome</keyword>
<keyword evidence="6 7" id="KW-0275">Fatty acid biosynthesis</keyword>
<dbReference type="GO" id="GO:0005737">
    <property type="term" value="C:cytoplasm"/>
    <property type="evidence" value="ECO:0007669"/>
    <property type="project" value="UniProtKB-SubCell"/>
</dbReference>
<evidence type="ECO:0000313" key="10">
    <source>
        <dbReference type="Proteomes" id="UP000276437"/>
    </source>
</evidence>
<reference evidence="9 10" key="1">
    <citation type="journal article" date="2018" name="Int. J. Syst. Evol. Microbiol.">
        <title>Methylomusa anaerophila gen. nov., sp. nov., an anaerobic methanol-utilizing bacterium isolated from a microbial fuel cell.</title>
        <authorList>
            <person name="Amano N."/>
            <person name="Yamamuro A."/>
            <person name="Miyahara M."/>
            <person name="Kouzuma A."/>
            <person name="Abe T."/>
            <person name="Watanabe K."/>
        </authorList>
    </citation>
    <scope>NUCLEOTIDE SEQUENCE [LARGE SCALE GENOMIC DNA]</scope>
    <source>
        <strain evidence="9 10">MMFC1</strain>
    </source>
</reference>
<name>A0A348AIA2_9FIRM</name>
<protein>
    <recommendedName>
        <fullName evidence="7">Acyl carrier protein</fullName>
        <shortName evidence="7">ACP</shortName>
    </recommendedName>
</protein>